<keyword evidence="2" id="KW-1003">Cell membrane</keyword>
<feature type="transmembrane region" description="Helical" evidence="7">
    <location>
        <begin position="492"/>
        <end position="512"/>
    </location>
</feature>
<dbReference type="AlphaFoldDB" id="A0A1F5SBB9"/>
<gene>
    <name evidence="10" type="ORF">A3H66_02640</name>
</gene>
<dbReference type="InterPro" id="IPR003838">
    <property type="entry name" value="ABC3_permease_C"/>
</dbReference>
<dbReference type="PANTHER" id="PTHR30572">
    <property type="entry name" value="MEMBRANE COMPONENT OF TRANSPORTER-RELATED"/>
    <property type="match status" value="1"/>
</dbReference>
<dbReference type="PANTHER" id="PTHR30572:SF4">
    <property type="entry name" value="ABC TRANSPORTER PERMEASE YTRF"/>
    <property type="match status" value="1"/>
</dbReference>
<sequence length="529" mass="56570">MLLVGAGYYAYGKFTGNKATISYLTAVTEKGTLISSISGSGQISASNQVDIKAKVSGSLTKIAVTSGQPVKTDDLIAQVDTRDAYKTVRDAQSSLASAQLALDKLVRPATAEEKLQAQNTVKSSQTALDKLKFSQPIDYQNAQADLRTAEYNLNKVYSDVFNSISNVFLNLPNIISSLNDILYSDKISATETSVGKGQINISAILNSTYEKDQFKIKALATSAENDYAMARQAYDINYQDYKNTSLYSDPAAVEKLLAQTLATTKAMAQAVKSENNYLNAWTDTRLLRNMTVFTQVSAYLTNLAASVAQTNSGLTNLLATQATIQGDIIYIPLAVMQKFLAGADYVSTISVEANSADDMAAVQQQVSDLLMRRHKITDAALADFNILNQADIVATASSVTNTFTMLLAAIAGISLIVGGIGIMNMMLTTVTERTREIGLRKAIGAAKQDISGQFLTEAVMLTLVGGGLGILVGWLASLTISRLAGLATTVSLFSIILAFGVAAAIGLVFGYYPARRAANLNLIEALRFE</sequence>
<dbReference type="InterPro" id="IPR050250">
    <property type="entry name" value="Macrolide_Exporter_MacB"/>
</dbReference>
<evidence type="ECO:0000259" key="8">
    <source>
        <dbReference type="Pfam" id="PF02687"/>
    </source>
</evidence>
<dbReference type="GO" id="GO:0005886">
    <property type="term" value="C:plasma membrane"/>
    <property type="evidence" value="ECO:0007669"/>
    <property type="project" value="UniProtKB-SubCell"/>
</dbReference>
<dbReference type="SUPFAM" id="SSF111369">
    <property type="entry name" value="HlyD-like secretion proteins"/>
    <property type="match status" value="1"/>
</dbReference>
<comment type="caution">
    <text evidence="10">The sequence shown here is derived from an EMBL/GenBank/DDBJ whole genome shotgun (WGS) entry which is preliminary data.</text>
</comment>
<evidence type="ECO:0000256" key="7">
    <source>
        <dbReference type="SAM" id="Phobius"/>
    </source>
</evidence>
<organism evidence="10 11">
    <name type="scientific">Candidatus Falkowbacteria bacterium RIFCSPLOWO2_02_FULL_45_21</name>
    <dbReference type="NCBI Taxonomy" id="1797989"/>
    <lineage>
        <taxon>Bacteria</taxon>
        <taxon>Candidatus Falkowiibacteriota</taxon>
    </lineage>
</organism>
<evidence type="ECO:0000313" key="11">
    <source>
        <dbReference type="Proteomes" id="UP000178783"/>
    </source>
</evidence>
<dbReference type="Gene3D" id="1.10.287.470">
    <property type="entry name" value="Helix hairpin bin"/>
    <property type="match status" value="1"/>
</dbReference>
<evidence type="ECO:0000256" key="3">
    <source>
        <dbReference type="ARBA" id="ARBA00022692"/>
    </source>
</evidence>
<evidence type="ECO:0000256" key="1">
    <source>
        <dbReference type="ARBA" id="ARBA00004651"/>
    </source>
</evidence>
<feature type="domain" description="Multidrug resistance protein MdtA-like barrel-sandwich hybrid" evidence="9">
    <location>
        <begin position="47"/>
        <end position="83"/>
    </location>
</feature>
<protein>
    <recommendedName>
        <fullName evidence="12">Membrane fusion protein biotin-lipoyl like domain-containing protein</fullName>
    </recommendedName>
</protein>
<feature type="domain" description="ABC3 transporter permease C-terminal" evidence="8">
    <location>
        <begin position="409"/>
        <end position="521"/>
    </location>
</feature>
<feature type="transmembrane region" description="Helical" evidence="7">
    <location>
        <begin position="403"/>
        <end position="427"/>
    </location>
</feature>
<evidence type="ECO:0000256" key="4">
    <source>
        <dbReference type="ARBA" id="ARBA00022989"/>
    </source>
</evidence>
<name>A0A1F5SBB9_9BACT</name>
<dbReference type="Proteomes" id="UP000178783">
    <property type="component" value="Unassembled WGS sequence"/>
</dbReference>
<keyword evidence="4 7" id="KW-1133">Transmembrane helix</keyword>
<evidence type="ECO:0000256" key="2">
    <source>
        <dbReference type="ARBA" id="ARBA00022475"/>
    </source>
</evidence>
<feature type="transmembrane region" description="Helical" evidence="7">
    <location>
        <begin position="458"/>
        <end position="480"/>
    </location>
</feature>
<reference evidence="10 11" key="1">
    <citation type="journal article" date="2016" name="Nat. Commun.">
        <title>Thousands of microbial genomes shed light on interconnected biogeochemical processes in an aquifer system.</title>
        <authorList>
            <person name="Anantharaman K."/>
            <person name="Brown C.T."/>
            <person name="Hug L.A."/>
            <person name="Sharon I."/>
            <person name="Castelle C.J."/>
            <person name="Probst A.J."/>
            <person name="Thomas B.C."/>
            <person name="Singh A."/>
            <person name="Wilkins M.J."/>
            <person name="Karaoz U."/>
            <person name="Brodie E.L."/>
            <person name="Williams K.H."/>
            <person name="Hubbard S.S."/>
            <person name="Banfield J.F."/>
        </authorList>
    </citation>
    <scope>NUCLEOTIDE SEQUENCE [LARGE SCALE GENOMIC DNA]</scope>
</reference>
<dbReference type="Gene3D" id="2.40.50.100">
    <property type="match status" value="1"/>
</dbReference>
<evidence type="ECO:0000256" key="6">
    <source>
        <dbReference type="ARBA" id="ARBA00038076"/>
    </source>
</evidence>
<evidence type="ECO:0000313" key="10">
    <source>
        <dbReference type="EMBL" id="OGF24015.1"/>
    </source>
</evidence>
<evidence type="ECO:0008006" key="12">
    <source>
        <dbReference type="Google" id="ProtNLM"/>
    </source>
</evidence>
<keyword evidence="5 7" id="KW-0472">Membrane</keyword>
<dbReference type="EMBL" id="MFFW01000040">
    <property type="protein sequence ID" value="OGF24015.1"/>
    <property type="molecule type" value="Genomic_DNA"/>
</dbReference>
<accession>A0A1F5SBB9</accession>
<evidence type="ECO:0000259" key="9">
    <source>
        <dbReference type="Pfam" id="PF25917"/>
    </source>
</evidence>
<comment type="similarity">
    <text evidence="6">Belongs to the ABC-4 integral membrane protein family.</text>
</comment>
<keyword evidence="3 7" id="KW-0812">Transmembrane</keyword>
<proteinExistence type="inferred from homology"/>
<comment type="subcellular location">
    <subcellularLocation>
        <location evidence="1">Cell membrane</location>
        <topology evidence="1">Multi-pass membrane protein</topology>
    </subcellularLocation>
</comment>
<dbReference type="STRING" id="1797989.A3H66_02640"/>
<dbReference type="GO" id="GO:0022857">
    <property type="term" value="F:transmembrane transporter activity"/>
    <property type="evidence" value="ECO:0007669"/>
    <property type="project" value="TreeGrafter"/>
</dbReference>
<dbReference type="Pfam" id="PF02687">
    <property type="entry name" value="FtsX"/>
    <property type="match status" value="1"/>
</dbReference>
<dbReference type="Pfam" id="PF25917">
    <property type="entry name" value="BSH_RND"/>
    <property type="match status" value="1"/>
</dbReference>
<evidence type="ECO:0000256" key="5">
    <source>
        <dbReference type="ARBA" id="ARBA00023136"/>
    </source>
</evidence>
<dbReference type="InterPro" id="IPR058625">
    <property type="entry name" value="MdtA-like_BSH"/>
</dbReference>